<dbReference type="SUPFAM" id="SSF53697">
    <property type="entry name" value="SIS domain"/>
    <property type="match status" value="1"/>
</dbReference>
<name>A0A6A4RJG7_9RHOB</name>
<dbReference type="CDD" id="cd05008">
    <property type="entry name" value="SIS_GlmS_GlmD_1"/>
    <property type="match status" value="1"/>
</dbReference>
<dbReference type="InterPro" id="IPR046348">
    <property type="entry name" value="SIS_dom_sf"/>
</dbReference>
<dbReference type="PANTHER" id="PTHR10937:SF8">
    <property type="entry name" value="AMINOTRANSFERASE-RELATED"/>
    <property type="match status" value="1"/>
</dbReference>
<dbReference type="Pfam" id="PF01380">
    <property type="entry name" value="SIS"/>
    <property type="match status" value="2"/>
</dbReference>
<keyword evidence="1" id="KW-0032">Aminotransferase</keyword>
<keyword evidence="2" id="KW-0677">Repeat</keyword>
<evidence type="ECO:0000313" key="4">
    <source>
        <dbReference type="EMBL" id="KAE9630202.1"/>
    </source>
</evidence>
<gene>
    <name evidence="4" type="ORF">GP644_10560</name>
</gene>
<protein>
    <submittedName>
        <fullName evidence="4">SIS domain-containing protein</fullName>
    </submittedName>
</protein>
<dbReference type="InterPro" id="IPR035490">
    <property type="entry name" value="GlmS/FrlB_SIS"/>
</dbReference>
<dbReference type="Gene3D" id="3.40.50.10490">
    <property type="entry name" value="Glucose-6-phosphate isomerase like protein, domain 1"/>
    <property type="match status" value="2"/>
</dbReference>
<comment type="caution">
    <text evidence="4">The sequence shown here is derived from an EMBL/GenBank/DDBJ whole genome shotgun (WGS) entry which is preliminary data.</text>
</comment>
<dbReference type="CDD" id="cd05009">
    <property type="entry name" value="SIS_GlmS_GlmD_2"/>
    <property type="match status" value="1"/>
</dbReference>
<dbReference type="InterPro" id="IPR035466">
    <property type="entry name" value="GlmS/AgaS_SIS"/>
</dbReference>
<dbReference type="AlphaFoldDB" id="A0A6A4RJG7"/>
<dbReference type="GO" id="GO:1901135">
    <property type="term" value="P:carbohydrate derivative metabolic process"/>
    <property type="evidence" value="ECO:0007669"/>
    <property type="project" value="InterPro"/>
</dbReference>
<organism evidence="4 5">
    <name type="scientific">Parasedimentitalea maritima</name>
    <dbReference type="NCBI Taxonomy" id="2578117"/>
    <lineage>
        <taxon>Bacteria</taxon>
        <taxon>Pseudomonadati</taxon>
        <taxon>Pseudomonadota</taxon>
        <taxon>Alphaproteobacteria</taxon>
        <taxon>Rhodobacterales</taxon>
        <taxon>Paracoccaceae</taxon>
        <taxon>Parasedimentitalea</taxon>
    </lineage>
</organism>
<feature type="domain" description="SIS" evidence="3">
    <location>
        <begin position="26"/>
        <end position="168"/>
    </location>
</feature>
<dbReference type="InterPro" id="IPR001347">
    <property type="entry name" value="SIS_dom"/>
</dbReference>
<dbReference type="GO" id="GO:0008483">
    <property type="term" value="F:transaminase activity"/>
    <property type="evidence" value="ECO:0007669"/>
    <property type="project" value="UniProtKB-KW"/>
</dbReference>
<reference evidence="4 5" key="1">
    <citation type="submission" date="2019-12" db="EMBL/GenBank/DDBJ databases">
        <authorList>
            <person name="Zhang Y.-J."/>
        </authorList>
    </citation>
    <scope>NUCLEOTIDE SEQUENCE [LARGE SCALE GENOMIC DNA]</scope>
    <source>
        <strain evidence="4 5">H18S-6</strain>
    </source>
</reference>
<proteinExistence type="predicted"/>
<dbReference type="PROSITE" id="PS51464">
    <property type="entry name" value="SIS"/>
    <property type="match status" value="2"/>
</dbReference>
<evidence type="ECO:0000259" key="3">
    <source>
        <dbReference type="PROSITE" id="PS51464"/>
    </source>
</evidence>
<sequence length="336" mass="35714">MAREVAEIPEVLHRQVQQGLDTYLLAGQQAARTNPRGFVTCARGTSDHAATFFKYVMETRTGLPVTSIGPSIASVYKTQLKLQDLICLTISQSGGSPDLVALQAAAKQGGAQTLALLNEADSPVGRSADTVLDVLAGPEKAVAATKSFLSTLFAILGFAAGFTDDTELETALRSFPDVSKLALNKDWSKAQLPLARAGSVFTVGRGPGLAVAAEAALKLKETCRIHAEVFSAAELLHGPVVLADNRFASLVFDSQDETQESIRAVIQTMTEREAAAFVVTPLAESPDHLHVPDVNHPLLQPLVQIIGFYKFVEKLARNLGENADAPSGLNKVTVTV</sequence>
<dbReference type="Proteomes" id="UP000441586">
    <property type="component" value="Unassembled WGS sequence"/>
</dbReference>
<evidence type="ECO:0000256" key="1">
    <source>
        <dbReference type="ARBA" id="ARBA00022576"/>
    </source>
</evidence>
<dbReference type="PANTHER" id="PTHR10937">
    <property type="entry name" value="GLUCOSAMINE--FRUCTOSE-6-PHOSPHATE AMINOTRANSFERASE, ISOMERIZING"/>
    <property type="match status" value="1"/>
</dbReference>
<keyword evidence="1" id="KW-0808">Transferase</keyword>
<evidence type="ECO:0000313" key="5">
    <source>
        <dbReference type="Proteomes" id="UP000441586"/>
    </source>
</evidence>
<feature type="domain" description="SIS" evidence="3">
    <location>
        <begin position="190"/>
        <end position="321"/>
    </location>
</feature>
<accession>A0A6A4RJG7</accession>
<evidence type="ECO:0000256" key="2">
    <source>
        <dbReference type="ARBA" id="ARBA00022737"/>
    </source>
</evidence>
<dbReference type="GO" id="GO:0097367">
    <property type="term" value="F:carbohydrate derivative binding"/>
    <property type="evidence" value="ECO:0007669"/>
    <property type="project" value="InterPro"/>
</dbReference>
<dbReference type="EMBL" id="WSFO01000005">
    <property type="protein sequence ID" value="KAE9630202.1"/>
    <property type="molecule type" value="Genomic_DNA"/>
</dbReference>